<evidence type="ECO:0000256" key="6">
    <source>
        <dbReference type="SAM" id="MobiDB-lite"/>
    </source>
</evidence>
<proteinExistence type="predicted"/>
<dbReference type="InterPro" id="IPR001036">
    <property type="entry name" value="Acrflvin-R"/>
</dbReference>
<dbReference type="Proteomes" id="UP000436522">
    <property type="component" value="Unassembled WGS sequence"/>
</dbReference>
<dbReference type="InterPro" id="IPR050545">
    <property type="entry name" value="Mycobact_MmpL"/>
</dbReference>
<feature type="transmembrane region" description="Helical" evidence="7">
    <location>
        <begin position="669"/>
        <end position="690"/>
    </location>
</feature>
<keyword evidence="5 7" id="KW-0472">Membrane</keyword>
<accession>A0A640VV41</accession>
<dbReference type="OrthoDB" id="9794724at2"/>
<comment type="subcellular location">
    <subcellularLocation>
        <location evidence="1">Cell membrane</location>
        <topology evidence="1">Multi-pass membrane protein</topology>
    </subcellularLocation>
</comment>
<evidence type="ECO:0000256" key="5">
    <source>
        <dbReference type="ARBA" id="ARBA00023136"/>
    </source>
</evidence>
<keyword evidence="10" id="KW-1185">Reference proteome</keyword>
<reference evidence="9 10" key="1">
    <citation type="submission" date="2019-12" db="EMBL/GenBank/DDBJ databases">
        <title>Roseobacter cerasinus sp. nov., isolated from seawater around aquaculture.</title>
        <authorList>
            <person name="Muramatsu S."/>
            <person name="Takabe Y."/>
            <person name="Mori K."/>
            <person name="Takaichi S."/>
            <person name="Hanada S."/>
        </authorList>
    </citation>
    <scope>NUCLEOTIDE SEQUENCE [LARGE SCALE GENOMIC DNA]</scope>
    <source>
        <strain evidence="9 10">AI77</strain>
    </source>
</reference>
<feature type="transmembrane region" description="Helical" evidence="7">
    <location>
        <begin position="743"/>
        <end position="767"/>
    </location>
</feature>
<evidence type="ECO:0000313" key="9">
    <source>
        <dbReference type="EMBL" id="GFE51889.1"/>
    </source>
</evidence>
<evidence type="ECO:0000256" key="7">
    <source>
        <dbReference type="SAM" id="Phobius"/>
    </source>
</evidence>
<feature type="transmembrane region" description="Helical" evidence="7">
    <location>
        <begin position="30"/>
        <end position="49"/>
    </location>
</feature>
<dbReference type="SUPFAM" id="SSF82866">
    <property type="entry name" value="Multidrug efflux transporter AcrB transmembrane domain"/>
    <property type="match status" value="2"/>
</dbReference>
<dbReference type="PRINTS" id="PR00702">
    <property type="entry name" value="ACRIFLAVINRP"/>
</dbReference>
<feature type="transmembrane region" description="Helical" evidence="7">
    <location>
        <begin position="236"/>
        <end position="253"/>
    </location>
</feature>
<feature type="transmembrane region" description="Helical" evidence="7">
    <location>
        <begin position="213"/>
        <end position="230"/>
    </location>
</feature>
<feature type="transmembrane region" description="Helical" evidence="7">
    <location>
        <begin position="363"/>
        <end position="386"/>
    </location>
</feature>
<dbReference type="GO" id="GO:0005886">
    <property type="term" value="C:plasma membrane"/>
    <property type="evidence" value="ECO:0007669"/>
    <property type="project" value="UniProtKB-SubCell"/>
</dbReference>
<dbReference type="GO" id="GO:0022857">
    <property type="term" value="F:transmembrane transporter activity"/>
    <property type="evidence" value="ECO:0007669"/>
    <property type="project" value="InterPro"/>
</dbReference>
<feature type="region of interest" description="Disordered" evidence="6">
    <location>
        <begin position="772"/>
        <end position="798"/>
    </location>
</feature>
<dbReference type="Gene3D" id="1.20.1640.10">
    <property type="entry name" value="Multidrug efflux transporter AcrB transmembrane domain"/>
    <property type="match status" value="2"/>
</dbReference>
<dbReference type="AlphaFoldDB" id="A0A640VV41"/>
<feature type="transmembrane region" description="Helical" evidence="7">
    <location>
        <begin position="710"/>
        <end position="737"/>
    </location>
</feature>
<dbReference type="PANTHER" id="PTHR33406:SF12">
    <property type="entry name" value="BLR2997 PROTEIN"/>
    <property type="match status" value="1"/>
</dbReference>
<feature type="transmembrane region" description="Helical" evidence="7">
    <location>
        <begin position="641"/>
        <end position="663"/>
    </location>
</feature>
<name>A0A640VV41_9RHOB</name>
<keyword evidence="4 7" id="KW-1133">Transmembrane helix</keyword>
<organism evidence="9 10">
    <name type="scientific">Roseobacter cerasinus</name>
    <dbReference type="NCBI Taxonomy" id="2602289"/>
    <lineage>
        <taxon>Bacteria</taxon>
        <taxon>Pseudomonadati</taxon>
        <taxon>Pseudomonadota</taxon>
        <taxon>Alphaproteobacteria</taxon>
        <taxon>Rhodobacterales</taxon>
        <taxon>Roseobacteraceae</taxon>
        <taxon>Roseobacter</taxon>
    </lineage>
</organism>
<evidence type="ECO:0000256" key="4">
    <source>
        <dbReference type="ARBA" id="ARBA00022989"/>
    </source>
</evidence>
<sequence>MSASPLDPKQHAHPRFARSLTRVLATYPRLALLCGVLVMAFAFSGLARLQADFSYAGYFHESDTWLQDFDRFEDTFGNDDSIIIAVQNTEGLFNPASIALLHALTDEMWQLPEVIRVDSLTNYQRAFAEGDDILVEPLIAPSAELSADFLTDREEIALSHETLPGYLVSPDGTMALLFGTLRPSGETAPDAAKVVAAARDLVARAEERGTGHTFHLVGAPMLVASFAEIAEADNAKIIPLLLLACVLIIFAVLRSVWCVVYAMVVIVTSALGVLGLAGWLGVQMTSITTVLPQIMIGVAVADCLHILVTYRLAQKDQPDRKQAALYALTKNVKPTLITTVTTAIGFISFSVSDIKTIAELGLAASAGVVLAWLLSYLLLGPLLLLLPFGGARAGEPMRLAPERTKTLVRWLAAYRKPILAGFAALILVGSFAGSQVKIDADPVAYFTEGHPLRNGVEAIDAGVGSARNIEIMIEAGCADCAKDPDFLRRVDTLEQWIEARSDVVQVLSIVDFLKASRRALNDGDENEYRLADTQSVIAQELLFYTMGLPLGLSVDNRISTQSDALRLTVMWRVSSSSQALQEIALIEEEAARLGLDATVTGKYALYQRQESYVVGSFLSSVGIALLLISGLLWMAFRSFKLAAIALLPNMTPLLIGGLGLWLLQENLNVGTVLVVSITLGIAIDDTVHILSEFQRLKRLGLSARQAFEGVFAETGVALCATTLVLMVAFGVSVFASFAPYQVFGILAAAVLFVALVVDLTFLPALLLPKDEGREDAKPKSAAWAETTVAPSATPKPSS</sequence>
<feature type="compositionally biased region" description="Polar residues" evidence="6">
    <location>
        <begin position="788"/>
        <end position="798"/>
    </location>
</feature>
<dbReference type="InterPro" id="IPR000731">
    <property type="entry name" value="SSD"/>
</dbReference>
<feature type="transmembrane region" description="Helical" evidence="7">
    <location>
        <begin position="612"/>
        <end position="634"/>
    </location>
</feature>
<feature type="transmembrane region" description="Helical" evidence="7">
    <location>
        <begin position="294"/>
        <end position="313"/>
    </location>
</feature>
<feature type="domain" description="SSD" evidence="8">
    <location>
        <begin position="262"/>
        <end position="385"/>
    </location>
</feature>
<feature type="transmembrane region" description="Helical" evidence="7">
    <location>
        <begin position="260"/>
        <end position="282"/>
    </location>
</feature>
<evidence type="ECO:0000256" key="2">
    <source>
        <dbReference type="ARBA" id="ARBA00022475"/>
    </source>
</evidence>
<dbReference type="EMBL" id="BLIV01000008">
    <property type="protein sequence ID" value="GFE51889.1"/>
    <property type="molecule type" value="Genomic_DNA"/>
</dbReference>
<evidence type="ECO:0000259" key="8">
    <source>
        <dbReference type="PROSITE" id="PS50156"/>
    </source>
</evidence>
<gene>
    <name evidence="9" type="ORF">So717_36420</name>
</gene>
<dbReference type="PANTHER" id="PTHR33406">
    <property type="entry name" value="MEMBRANE PROTEIN MJ1562-RELATED"/>
    <property type="match status" value="1"/>
</dbReference>
<dbReference type="PROSITE" id="PS50156">
    <property type="entry name" value="SSD"/>
    <property type="match status" value="2"/>
</dbReference>
<dbReference type="Pfam" id="PF03176">
    <property type="entry name" value="MMPL"/>
    <property type="match status" value="2"/>
</dbReference>
<comment type="caution">
    <text evidence="9">The sequence shown here is derived from an EMBL/GenBank/DDBJ whole genome shotgun (WGS) entry which is preliminary data.</text>
</comment>
<evidence type="ECO:0000256" key="1">
    <source>
        <dbReference type="ARBA" id="ARBA00004651"/>
    </source>
</evidence>
<evidence type="ECO:0000313" key="10">
    <source>
        <dbReference type="Proteomes" id="UP000436522"/>
    </source>
</evidence>
<feature type="domain" description="SSD" evidence="8">
    <location>
        <begin position="677"/>
        <end position="768"/>
    </location>
</feature>
<keyword evidence="3 7" id="KW-0812">Transmembrane</keyword>
<keyword evidence="2" id="KW-1003">Cell membrane</keyword>
<evidence type="ECO:0000256" key="3">
    <source>
        <dbReference type="ARBA" id="ARBA00022692"/>
    </source>
</evidence>
<feature type="transmembrane region" description="Helical" evidence="7">
    <location>
        <begin position="334"/>
        <end position="351"/>
    </location>
</feature>
<protein>
    <submittedName>
        <fullName evidence="9">RND transporter</fullName>
    </submittedName>
</protein>
<dbReference type="InterPro" id="IPR004869">
    <property type="entry name" value="MMPL_dom"/>
</dbReference>
<dbReference type="RefSeq" id="WP_159980068.1">
    <property type="nucleotide sequence ID" value="NZ_BLIV01000008.1"/>
</dbReference>